<dbReference type="AlphaFoldDB" id="M5SCD4"/>
<proteinExistence type="predicted"/>
<dbReference type="PANTHER" id="PTHR43818:SF10">
    <property type="entry name" value="NADH-DEPENDENT DEHYDROGENASE-RELATED"/>
    <property type="match status" value="1"/>
</dbReference>
<accession>M5SCD4</accession>
<dbReference type="EMBL" id="ANOF01000127">
    <property type="protein sequence ID" value="EMI25322.1"/>
    <property type="molecule type" value="Genomic_DNA"/>
</dbReference>
<dbReference type="InterPro" id="IPR036291">
    <property type="entry name" value="NAD(P)-bd_dom_sf"/>
</dbReference>
<dbReference type="Proteomes" id="UP000011996">
    <property type="component" value="Unassembled WGS sequence"/>
</dbReference>
<name>M5SCD4_9BACT</name>
<organism evidence="3 4">
    <name type="scientific">Rhodopirellula europaea SH398</name>
    <dbReference type="NCBI Taxonomy" id="1263868"/>
    <lineage>
        <taxon>Bacteria</taxon>
        <taxon>Pseudomonadati</taxon>
        <taxon>Planctomycetota</taxon>
        <taxon>Planctomycetia</taxon>
        <taxon>Pirellulales</taxon>
        <taxon>Pirellulaceae</taxon>
        <taxon>Rhodopirellula</taxon>
    </lineage>
</organism>
<evidence type="ECO:0000259" key="2">
    <source>
        <dbReference type="Pfam" id="PF19051"/>
    </source>
</evidence>
<dbReference type="SUPFAM" id="SSF51735">
    <property type="entry name" value="NAD(P)-binding Rossmann-fold domains"/>
    <property type="match status" value="1"/>
</dbReference>
<evidence type="ECO:0000259" key="1">
    <source>
        <dbReference type="Pfam" id="PF01408"/>
    </source>
</evidence>
<comment type="caution">
    <text evidence="3">The sequence shown here is derived from an EMBL/GenBank/DDBJ whole genome shotgun (WGS) entry which is preliminary data.</text>
</comment>
<dbReference type="PATRIC" id="fig|1263868.3.peg.4381"/>
<reference evidence="3 4" key="1">
    <citation type="journal article" date="2013" name="Mar. Genomics">
        <title>Expression of sulfatases in Rhodopirellula baltica and the diversity of sulfatases in the genus Rhodopirellula.</title>
        <authorList>
            <person name="Wegner C.E."/>
            <person name="Richter-Heitmann T."/>
            <person name="Klindworth A."/>
            <person name="Klockow C."/>
            <person name="Richter M."/>
            <person name="Achstetter T."/>
            <person name="Glockner F.O."/>
            <person name="Harder J."/>
        </authorList>
    </citation>
    <scope>NUCLEOTIDE SEQUENCE [LARGE SCALE GENOMIC DNA]</scope>
    <source>
        <strain evidence="3 4">SH398</strain>
    </source>
</reference>
<dbReference type="PANTHER" id="PTHR43818">
    <property type="entry name" value="BCDNA.GH03377"/>
    <property type="match status" value="1"/>
</dbReference>
<feature type="domain" description="Gfo/Idh/MocA-like oxidoreductase bacterial type C-terminal" evidence="2">
    <location>
        <begin position="247"/>
        <end position="342"/>
    </location>
</feature>
<dbReference type="InterPro" id="IPR050463">
    <property type="entry name" value="Gfo/Idh/MocA_oxidrdct_glycsds"/>
</dbReference>
<dbReference type="SUPFAM" id="SSF55347">
    <property type="entry name" value="Glyceraldehyde-3-phosphate dehydrogenase-like, C-terminal domain"/>
    <property type="match status" value="1"/>
</dbReference>
<evidence type="ECO:0000313" key="4">
    <source>
        <dbReference type="Proteomes" id="UP000011996"/>
    </source>
</evidence>
<dbReference type="Pfam" id="PF19051">
    <property type="entry name" value="GFO_IDH_MocA_C2"/>
    <property type="match status" value="1"/>
</dbReference>
<protein>
    <submittedName>
        <fullName evidence="3">NADH-dependent dehydrogenase</fullName>
    </submittedName>
</protein>
<dbReference type="Gene3D" id="3.40.50.720">
    <property type="entry name" value="NAD(P)-binding Rossmann-like Domain"/>
    <property type="match status" value="1"/>
</dbReference>
<dbReference type="Gene3D" id="3.30.360.10">
    <property type="entry name" value="Dihydrodipicolinate Reductase, domain 2"/>
    <property type="match status" value="1"/>
</dbReference>
<dbReference type="Pfam" id="PF01408">
    <property type="entry name" value="GFO_IDH_MocA"/>
    <property type="match status" value="1"/>
</dbReference>
<dbReference type="STRING" id="1263868.RESH_04047"/>
<evidence type="ECO:0000313" key="3">
    <source>
        <dbReference type="EMBL" id="EMI25322.1"/>
    </source>
</evidence>
<dbReference type="GO" id="GO:0000166">
    <property type="term" value="F:nucleotide binding"/>
    <property type="evidence" value="ECO:0007669"/>
    <property type="project" value="InterPro"/>
</dbReference>
<feature type="domain" description="Gfo/Idh/MocA-like oxidoreductase N-terminal" evidence="1">
    <location>
        <begin position="82"/>
        <end position="201"/>
    </location>
</feature>
<sequence length="512" mass="56187">MLHGRRRFAEIDHSESFRVSFSLLLHRQVISMSDSLASRTGRGAAATRRSFLKRSSLAAASVMVVSPHVLGGPGKTPPSDQFRFAQIGVGGQGARDVRRMIHAGGTPVALCDVDVQRAGKTFCQHPDVERFTDYRVMLDEFDKEFDAVVISTPDHTHATIGLAAIRHGKHVYMQCPMARTFDEVQRLKAAAEQSGLAIQMGNQGHSSLHMRAFRDFIERGEIGEIESVHCWTDRPEWPQGMTSAPTSTTAPISLDWDLWLGPVADRPFCKGYLPVTWRGWWDFGTGALGDMGCHLLDPAFTTMGLQLPRRITADCETATSIAYPVWSQIEMEFDGTDVCPDGLKLTWYDGGKQPETPTIIADESVGEPGYSAGGSGCMIVGKKMTLIGSTLSGEPDQMPQIVAVASEDDNELAEARQAGRKRVEQLSAENKETSKSHYEGWIQAAREGKSDSLTSDLQIAGTMTQSALLGCIATRYPGQTLTWDNEKHQFTGSNEASSFLSFEPREGYLYEA</sequence>
<gene>
    <name evidence="3" type="ORF">RESH_04047</name>
</gene>
<dbReference type="InterPro" id="IPR043906">
    <property type="entry name" value="Gfo/Idh/MocA_OxRdtase_bact_C"/>
</dbReference>
<dbReference type="InterPro" id="IPR000683">
    <property type="entry name" value="Gfo/Idh/MocA-like_OxRdtase_N"/>
</dbReference>